<feature type="region of interest" description="Disordered" evidence="1">
    <location>
        <begin position="57"/>
        <end position="95"/>
    </location>
</feature>
<comment type="caution">
    <text evidence="3">The sequence shown here is derived from an EMBL/GenBank/DDBJ whole genome shotgun (WGS) entry which is preliminary data.</text>
</comment>
<feature type="chain" id="PRO_5040859205" evidence="2">
    <location>
        <begin position="20"/>
        <end position="117"/>
    </location>
</feature>
<accession>A0A9W7ZZ76</accession>
<dbReference type="AlphaFoldDB" id="A0A9W7ZZ76"/>
<dbReference type="Proteomes" id="UP001150538">
    <property type="component" value="Unassembled WGS sequence"/>
</dbReference>
<keyword evidence="2" id="KW-0732">Signal</keyword>
<dbReference type="EMBL" id="JANBPU010000075">
    <property type="protein sequence ID" value="KAJ1917322.1"/>
    <property type="molecule type" value="Genomic_DNA"/>
</dbReference>
<sequence length="117" mass="11735">MKFATALAATALVASVAFAQDSESDNPNLFDKLTSRVVHEATDAASDVRSVWDKGTSAGDSLLEKGESKGGSLLDKGTSKLGSKLDDDGASDSEGSAAANLVSAGVLAIALSAATLF</sequence>
<protein>
    <submittedName>
        <fullName evidence="3">Uncharacterized protein</fullName>
    </submittedName>
</protein>
<evidence type="ECO:0000256" key="2">
    <source>
        <dbReference type="SAM" id="SignalP"/>
    </source>
</evidence>
<proteinExistence type="predicted"/>
<evidence type="ECO:0000256" key="1">
    <source>
        <dbReference type="SAM" id="MobiDB-lite"/>
    </source>
</evidence>
<evidence type="ECO:0000313" key="4">
    <source>
        <dbReference type="Proteomes" id="UP001150538"/>
    </source>
</evidence>
<organism evidence="3 4">
    <name type="scientific">Mycoemilia scoparia</name>
    <dbReference type="NCBI Taxonomy" id="417184"/>
    <lineage>
        <taxon>Eukaryota</taxon>
        <taxon>Fungi</taxon>
        <taxon>Fungi incertae sedis</taxon>
        <taxon>Zoopagomycota</taxon>
        <taxon>Kickxellomycotina</taxon>
        <taxon>Kickxellomycetes</taxon>
        <taxon>Kickxellales</taxon>
        <taxon>Kickxellaceae</taxon>
        <taxon>Mycoemilia</taxon>
    </lineage>
</organism>
<name>A0A9W7ZZ76_9FUNG</name>
<evidence type="ECO:0000313" key="3">
    <source>
        <dbReference type="EMBL" id="KAJ1917322.1"/>
    </source>
</evidence>
<reference evidence="3" key="1">
    <citation type="submission" date="2022-07" db="EMBL/GenBank/DDBJ databases">
        <title>Phylogenomic reconstructions and comparative analyses of Kickxellomycotina fungi.</title>
        <authorList>
            <person name="Reynolds N.K."/>
            <person name="Stajich J.E."/>
            <person name="Barry K."/>
            <person name="Grigoriev I.V."/>
            <person name="Crous P."/>
            <person name="Smith M.E."/>
        </authorList>
    </citation>
    <scope>NUCLEOTIDE SEQUENCE</scope>
    <source>
        <strain evidence="3">NBRC 100468</strain>
    </source>
</reference>
<dbReference type="OrthoDB" id="10590475at2759"/>
<feature type="signal peptide" evidence="2">
    <location>
        <begin position="1"/>
        <end position="19"/>
    </location>
</feature>
<keyword evidence="4" id="KW-1185">Reference proteome</keyword>
<gene>
    <name evidence="3" type="ORF">H4219_003282</name>
</gene>